<dbReference type="EMBL" id="CP074694">
    <property type="protein sequence ID" value="QVL31342.1"/>
    <property type="molecule type" value="Genomic_DNA"/>
</dbReference>
<name>A0A8E6EUJ2_9BACT</name>
<proteinExistence type="predicted"/>
<dbReference type="KEGG" id="tsph:KIH39_21215"/>
<reference evidence="1" key="1">
    <citation type="submission" date="2021-05" db="EMBL/GenBank/DDBJ databases">
        <title>Complete genome sequence of the cellulolytic planctomycete Telmatocola sphagniphila SP2T and characterization of the first cellulase from planctomycetes.</title>
        <authorList>
            <person name="Rakitin A.L."/>
            <person name="Beletsky A.V."/>
            <person name="Naumoff D.G."/>
            <person name="Kulichevskaya I.S."/>
            <person name="Mardanov A.V."/>
            <person name="Ravin N.V."/>
            <person name="Dedysh S.N."/>
        </authorList>
    </citation>
    <scope>NUCLEOTIDE SEQUENCE</scope>
    <source>
        <strain evidence="1">SP2T</strain>
    </source>
</reference>
<organism evidence="1 2">
    <name type="scientific">Telmatocola sphagniphila</name>
    <dbReference type="NCBI Taxonomy" id="1123043"/>
    <lineage>
        <taxon>Bacteria</taxon>
        <taxon>Pseudomonadati</taxon>
        <taxon>Planctomycetota</taxon>
        <taxon>Planctomycetia</taxon>
        <taxon>Gemmatales</taxon>
        <taxon>Gemmataceae</taxon>
    </lineage>
</organism>
<protein>
    <submittedName>
        <fullName evidence="1">Uncharacterized protein</fullName>
    </submittedName>
</protein>
<keyword evidence="2" id="KW-1185">Reference proteome</keyword>
<dbReference type="Proteomes" id="UP000676194">
    <property type="component" value="Chromosome"/>
</dbReference>
<evidence type="ECO:0000313" key="2">
    <source>
        <dbReference type="Proteomes" id="UP000676194"/>
    </source>
</evidence>
<evidence type="ECO:0000313" key="1">
    <source>
        <dbReference type="EMBL" id="QVL31342.1"/>
    </source>
</evidence>
<accession>A0A8E6EUJ2</accession>
<dbReference type="RefSeq" id="WP_213495223.1">
    <property type="nucleotide sequence ID" value="NZ_CP074694.1"/>
</dbReference>
<sequence>MRTICRLTTFGTPYRFKLDVWGNQYGDLAFGGPSLLISEHFKEVYQQNGLTGLNGFEPALMLKCQSRLRLKETPPNYLHVELHRGFAAIDEAGSEVIWEDPIVCRYCLLGSKLKRRRRIIIDESTWSGEDIFYARGLPGIILVSSRFKEVCEQHQIKNAIFVPSEHRR</sequence>
<gene>
    <name evidence="1" type="ORF">KIH39_21215</name>
</gene>
<dbReference type="AlphaFoldDB" id="A0A8E6EUJ2"/>